<organism evidence="2 3">
    <name type="scientific">Bacillus cytotoxicus</name>
    <dbReference type="NCBI Taxonomy" id="580165"/>
    <lineage>
        <taxon>Bacteria</taxon>
        <taxon>Bacillati</taxon>
        <taxon>Bacillota</taxon>
        <taxon>Bacilli</taxon>
        <taxon>Bacillales</taxon>
        <taxon>Bacillaceae</taxon>
        <taxon>Bacillus</taxon>
        <taxon>Bacillus cereus group</taxon>
    </lineage>
</organism>
<evidence type="ECO:0000313" key="2">
    <source>
        <dbReference type="EMBL" id="SCL90457.1"/>
    </source>
</evidence>
<evidence type="ECO:0000313" key="3">
    <source>
        <dbReference type="Proteomes" id="UP000242164"/>
    </source>
</evidence>
<feature type="compositionally biased region" description="Low complexity" evidence="1">
    <location>
        <begin position="13"/>
        <end position="24"/>
    </location>
</feature>
<proteinExistence type="predicted"/>
<dbReference type="Proteomes" id="UP000242164">
    <property type="component" value="Unassembled WGS sequence"/>
</dbReference>
<dbReference type="AlphaFoldDB" id="A0AAX2CFP6"/>
<sequence>MRKSRMQEQTICKKSLLKSSKTTM</sequence>
<protein>
    <submittedName>
        <fullName evidence="2">Uncharacterized protein</fullName>
    </submittedName>
</protein>
<comment type="caution">
    <text evidence="2">The sequence shown here is derived from an EMBL/GenBank/DDBJ whole genome shotgun (WGS) entry which is preliminary data.</text>
</comment>
<feature type="region of interest" description="Disordered" evidence="1">
    <location>
        <begin position="1"/>
        <end position="24"/>
    </location>
</feature>
<dbReference type="EMBL" id="FMIK01000023">
    <property type="protein sequence ID" value="SCL90457.1"/>
    <property type="molecule type" value="Genomic_DNA"/>
</dbReference>
<accession>A0AAX2CFP6</accession>
<name>A0AAX2CFP6_9BACI</name>
<evidence type="ECO:0000256" key="1">
    <source>
        <dbReference type="SAM" id="MobiDB-lite"/>
    </source>
</evidence>
<gene>
    <name evidence="2" type="ORF">BCB44BAC_01719</name>
</gene>
<reference evidence="2 3" key="1">
    <citation type="submission" date="2016-08" db="EMBL/GenBank/DDBJ databases">
        <authorList>
            <person name="Loux V."/>
            <person name="Rue O."/>
        </authorList>
    </citation>
    <scope>NUCLEOTIDE SEQUENCE [LARGE SCALE GENOMIC DNA]</scope>
    <source>
        <strain evidence="2 3">AFSSA_08CEB44bac</strain>
    </source>
</reference>